<evidence type="ECO:0000256" key="1">
    <source>
        <dbReference type="SAM" id="Phobius"/>
    </source>
</evidence>
<dbReference type="InterPro" id="IPR010640">
    <property type="entry name" value="Low_temperature_requirement_A"/>
</dbReference>
<feature type="transmembrane region" description="Helical" evidence="1">
    <location>
        <begin position="285"/>
        <end position="306"/>
    </location>
</feature>
<proteinExistence type="predicted"/>
<comment type="caution">
    <text evidence="2">The sequence shown here is derived from an EMBL/GenBank/DDBJ whole genome shotgun (WGS) entry which is preliminary data.</text>
</comment>
<feature type="transmembrane region" description="Helical" evidence="1">
    <location>
        <begin position="222"/>
        <end position="246"/>
    </location>
</feature>
<keyword evidence="1" id="KW-1133">Transmembrane helix</keyword>
<dbReference type="STRING" id="1435051.BMOU_0892"/>
<dbReference type="OrthoDB" id="7698234at2"/>
<feature type="transmembrane region" description="Helical" evidence="1">
    <location>
        <begin position="318"/>
        <end position="338"/>
    </location>
</feature>
<dbReference type="Pfam" id="PF06772">
    <property type="entry name" value="LtrA"/>
    <property type="match status" value="1"/>
</dbReference>
<keyword evidence="1" id="KW-0812">Transmembrane</keyword>
<feature type="transmembrane region" description="Helical" evidence="1">
    <location>
        <begin position="199"/>
        <end position="216"/>
    </location>
</feature>
<dbReference type="Proteomes" id="UP000019155">
    <property type="component" value="Unassembled WGS sequence"/>
</dbReference>
<dbReference type="RefSeq" id="WP_034875250.1">
    <property type="nucleotide sequence ID" value="NZ_AZMV01000004.1"/>
</dbReference>
<keyword evidence="1" id="KW-0472">Membrane</keyword>
<accession>W4N8M3</accession>
<dbReference type="PANTHER" id="PTHR36840:SF1">
    <property type="entry name" value="BLL5714 PROTEIN"/>
    <property type="match status" value="1"/>
</dbReference>
<name>W4N8M3_9BIFI</name>
<dbReference type="PANTHER" id="PTHR36840">
    <property type="entry name" value="BLL5714 PROTEIN"/>
    <property type="match status" value="1"/>
</dbReference>
<feature type="transmembrane region" description="Helical" evidence="1">
    <location>
        <begin position="160"/>
        <end position="179"/>
    </location>
</feature>
<protein>
    <submittedName>
        <fullName evidence="2">Putative low temperature requirement protein LtrA</fullName>
    </submittedName>
</protein>
<feature type="transmembrane region" description="Helical" evidence="1">
    <location>
        <begin position="102"/>
        <end position="123"/>
    </location>
</feature>
<evidence type="ECO:0000313" key="3">
    <source>
        <dbReference type="Proteomes" id="UP000019155"/>
    </source>
</evidence>
<organism evidence="2 3">
    <name type="scientific">Bifidobacterium moukalabense DSM 27321</name>
    <dbReference type="NCBI Taxonomy" id="1435051"/>
    <lineage>
        <taxon>Bacteria</taxon>
        <taxon>Bacillati</taxon>
        <taxon>Actinomycetota</taxon>
        <taxon>Actinomycetes</taxon>
        <taxon>Bifidobacteriales</taxon>
        <taxon>Bifidobacteriaceae</taxon>
        <taxon>Bifidobacterium</taxon>
    </lineage>
</organism>
<keyword evidence="3" id="KW-1185">Reference proteome</keyword>
<evidence type="ECO:0000313" key="2">
    <source>
        <dbReference type="EMBL" id="ETY71402.1"/>
    </source>
</evidence>
<dbReference type="AlphaFoldDB" id="W4N8M3"/>
<feature type="transmembrane region" description="Helical" evidence="1">
    <location>
        <begin position="43"/>
        <end position="60"/>
    </location>
</feature>
<dbReference type="PATRIC" id="fig|1435051.3.peg.879"/>
<sequence length="375" mass="41849">MEIEEKKVELIELFYDLIYVYAISRLTTLVEEPEHGVIPVADLLRWLVVCLVILQAWLYLTNYVNRYGEWRWWEYLLTGANMFAAVYMSNTISRRWDEMSGTFNLAMLSMLACVALMYAVHAAEGGERAAAARNSITILLVDCLLYLCAFVASLVSAGAIVVWLDVAAVVCGAFLPFFLRGRFDYGIINFPHLAERFELLTIITFGEGVVGMTGFFDPARPTLRPVLVFLLIALMYGGYVLQLHVLSERRRVDRALRLMFSHYLIVMAVNLVTVSLLLLENSSANRTFVAVLMLASLAVFYAAMYADSVYYRSGTTFTGTDGSAAVMFLLVGGAVMLLPWPGNGYGVLTGALTVAAGNFVMLERKRRLGLRDTHI</sequence>
<dbReference type="GeneID" id="97501302"/>
<feature type="transmembrane region" description="Helical" evidence="1">
    <location>
        <begin position="72"/>
        <end position="90"/>
    </location>
</feature>
<dbReference type="EMBL" id="AZMV01000004">
    <property type="protein sequence ID" value="ETY71402.1"/>
    <property type="molecule type" value="Genomic_DNA"/>
</dbReference>
<feature type="transmembrane region" description="Helical" evidence="1">
    <location>
        <begin position="135"/>
        <end position="154"/>
    </location>
</feature>
<gene>
    <name evidence="2" type="ORF">BMOU_0892</name>
</gene>
<feature type="transmembrane region" description="Helical" evidence="1">
    <location>
        <begin position="344"/>
        <end position="362"/>
    </location>
</feature>
<feature type="transmembrane region" description="Helical" evidence="1">
    <location>
        <begin position="258"/>
        <end position="279"/>
    </location>
</feature>
<reference evidence="2 3" key="1">
    <citation type="journal article" date="2014" name="Genome Announc.">
        <title>The Genome Sequence of Bifidobacterium moukalabense DSM 27321 Highlights the Close Phylogenetic Relatedness with the Bifidobacterium dentium Taxon.</title>
        <authorList>
            <person name="Lugli G.A."/>
            <person name="Duranti S."/>
            <person name="Milani C."/>
            <person name="Turroni F."/>
            <person name="Viappiani A."/>
            <person name="Mangifesta M."/>
            <person name="van Sinderen D."/>
            <person name="Ventura M."/>
        </authorList>
    </citation>
    <scope>NUCLEOTIDE SEQUENCE [LARGE SCALE GENOMIC DNA]</scope>
    <source>
        <strain evidence="2 3">DSM 27321</strain>
    </source>
</reference>
<dbReference type="eggNOG" id="COG4292">
    <property type="taxonomic scope" value="Bacteria"/>
</dbReference>